<evidence type="ECO:0000313" key="2">
    <source>
        <dbReference type="Proteomes" id="UP001163321"/>
    </source>
</evidence>
<protein>
    <submittedName>
        <fullName evidence="1">Uncharacterized protein</fullName>
    </submittedName>
</protein>
<organism evidence="1 2">
    <name type="scientific">Peronosclerospora sorghi</name>
    <dbReference type="NCBI Taxonomy" id="230839"/>
    <lineage>
        <taxon>Eukaryota</taxon>
        <taxon>Sar</taxon>
        <taxon>Stramenopiles</taxon>
        <taxon>Oomycota</taxon>
        <taxon>Peronosporomycetes</taxon>
        <taxon>Peronosporales</taxon>
        <taxon>Peronosporaceae</taxon>
        <taxon>Peronosclerospora</taxon>
    </lineage>
</organism>
<gene>
    <name evidence="1" type="ORF">PsorP6_002140</name>
</gene>
<proteinExistence type="predicted"/>
<accession>A0ACC0WR68</accession>
<dbReference type="EMBL" id="CM047580">
    <property type="protein sequence ID" value="KAI9921400.1"/>
    <property type="molecule type" value="Genomic_DNA"/>
</dbReference>
<comment type="caution">
    <text evidence="1">The sequence shown here is derived from an EMBL/GenBank/DDBJ whole genome shotgun (WGS) entry which is preliminary data.</text>
</comment>
<keyword evidence="2" id="KW-1185">Reference proteome</keyword>
<dbReference type="Proteomes" id="UP001163321">
    <property type="component" value="Chromosome 1"/>
</dbReference>
<name>A0ACC0WR68_9STRA</name>
<evidence type="ECO:0000313" key="1">
    <source>
        <dbReference type="EMBL" id="KAI9921400.1"/>
    </source>
</evidence>
<reference evidence="1 2" key="1">
    <citation type="journal article" date="2022" name="bioRxiv">
        <title>The genome of the oomycete Peronosclerospora sorghi, a cosmopolitan pathogen of maize and sorghum, is inflated with dispersed pseudogenes.</title>
        <authorList>
            <person name="Fletcher K."/>
            <person name="Martin F."/>
            <person name="Isakeit T."/>
            <person name="Cavanaugh K."/>
            <person name="Magill C."/>
            <person name="Michelmore R."/>
        </authorList>
    </citation>
    <scope>NUCLEOTIDE SEQUENCE [LARGE SCALE GENOMIC DNA]</scope>
    <source>
        <strain evidence="1">P6</strain>
    </source>
</reference>
<sequence>MSNVLHIRVQEDLPRSCIHTQAQGIPEILDHAFVSMIFFGHLFRQNDLGLTEKIDAMNDELADLWWVVTRWICRRVVLSIGQHERNTAKSTRKDSNIEHAFSISSGAIRVKDDVKEQTHVSNFTWFTHIQSSIQRRRVMVGPDTLLLNLSIWLMQSRTHQDLKSASTS</sequence>